<evidence type="ECO:0000256" key="3">
    <source>
        <dbReference type="ARBA" id="ARBA00022475"/>
    </source>
</evidence>
<dbReference type="GO" id="GO:0005886">
    <property type="term" value="C:plasma membrane"/>
    <property type="evidence" value="ECO:0007669"/>
    <property type="project" value="UniProtKB-SubCell"/>
</dbReference>
<sequence>MNQLENRTVKEINLKDLYRVIKRRLWLVALIATLATTAGWFYSNLNKTAPIYQASSNIIIDADPAYKNTLQVIIKDITVIEKVIQELGIENSPETLAGQINVESIEDSQVVKISVTDTDPERAANIANTTARIFKGQIPKVMEFKSVSVLSEAKVNPFPINENNQNKIILGAMIIGIMIGIGLIFLIDSLDDSIKSEHDIESILGIPVLGSISKINKKNVTKRKIKSEKLELRGESIGLK</sequence>
<dbReference type="AlphaFoldDB" id="A0A429XW02"/>
<evidence type="ECO:0000256" key="5">
    <source>
        <dbReference type="ARBA" id="ARBA00022989"/>
    </source>
</evidence>
<keyword evidence="4 7" id="KW-0812">Transmembrane</keyword>
<evidence type="ECO:0000256" key="6">
    <source>
        <dbReference type="ARBA" id="ARBA00023136"/>
    </source>
</evidence>
<dbReference type="Pfam" id="PF02706">
    <property type="entry name" value="Wzz"/>
    <property type="match status" value="1"/>
</dbReference>
<gene>
    <name evidence="9" type="ORF">D4T97_015910</name>
</gene>
<keyword evidence="10" id="KW-1185">Reference proteome</keyword>
<evidence type="ECO:0000259" key="8">
    <source>
        <dbReference type="Pfam" id="PF02706"/>
    </source>
</evidence>
<evidence type="ECO:0000256" key="4">
    <source>
        <dbReference type="ARBA" id="ARBA00022692"/>
    </source>
</evidence>
<evidence type="ECO:0000256" key="2">
    <source>
        <dbReference type="ARBA" id="ARBA00006683"/>
    </source>
</evidence>
<feature type="domain" description="Polysaccharide chain length determinant N-terminal" evidence="8">
    <location>
        <begin position="11"/>
        <end position="65"/>
    </location>
</feature>
<keyword evidence="5 7" id="KW-1133">Transmembrane helix</keyword>
<dbReference type="RefSeq" id="WP_126051749.1">
    <property type="nucleotide sequence ID" value="NZ_QYTV02000008.1"/>
</dbReference>
<dbReference type="OrthoDB" id="2365115at2"/>
<dbReference type="PANTHER" id="PTHR32309">
    <property type="entry name" value="TYROSINE-PROTEIN KINASE"/>
    <property type="match status" value="1"/>
</dbReference>
<organism evidence="9 10">
    <name type="scientific">Siminovitchia acidinfaciens</name>
    <dbReference type="NCBI Taxonomy" id="2321395"/>
    <lineage>
        <taxon>Bacteria</taxon>
        <taxon>Bacillati</taxon>
        <taxon>Bacillota</taxon>
        <taxon>Bacilli</taxon>
        <taxon>Bacillales</taxon>
        <taxon>Bacillaceae</taxon>
        <taxon>Siminovitchia</taxon>
    </lineage>
</organism>
<dbReference type="Proteomes" id="UP000287156">
    <property type="component" value="Unassembled WGS sequence"/>
</dbReference>
<protein>
    <submittedName>
        <fullName evidence="9">Capsular biosynthesis protein</fullName>
    </submittedName>
</protein>
<dbReference type="PANTHER" id="PTHR32309:SF31">
    <property type="entry name" value="CAPSULAR EXOPOLYSACCHARIDE FAMILY"/>
    <property type="match status" value="1"/>
</dbReference>
<feature type="transmembrane region" description="Helical" evidence="7">
    <location>
        <begin position="168"/>
        <end position="187"/>
    </location>
</feature>
<evidence type="ECO:0000256" key="1">
    <source>
        <dbReference type="ARBA" id="ARBA00004651"/>
    </source>
</evidence>
<keyword evidence="6 7" id="KW-0472">Membrane</keyword>
<feature type="transmembrane region" description="Helical" evidence="7">
    <location>
        <begin position="25"/>
        <end position="42"/>
    </location>
</feature>
<keyword evidence="3" id="KW-1003">Cell membrane</keyword>
<evidence type="ECO:0000313" key="9">
    <source>
        <dbReference type="EMBL" id="RST72540.1"/>
    </source>
</evidence>
<comment type="subcellular location">
    <subcellularLocation>
        <location evidence="1">Cell membrane</location>
        <topology evidence="1">Multi-pass membrane protein</topology>
    </subcellularLocation>
</comment>
<accession>A0A429XW02</accession>
<proteinExistence type="inferred from homology"/>
<name>A0A429XW02_9BACI</name>
<dbReference type="InterPro" id="IPR003856">
    <property type="entry name" value="LPS_length_determ_N"/>
</dbReference>
<evidence type="ECO:0000313" key="10">
    <source>
        <dbReference type="Proteomes" id="UP000287156"/>
    </source>
</evidence>
<comment type="caution">
    <text evidence="9">The sequence shown here is derived from an EMBL/GenBank/DDBJ whole genome shotgun (WGS) entry which is preliminary data.</text>
</comment>
<evidence type="ECO:0000256" key="7">
    <source>
        <dbReference type="SAM" id="Phobius"/>
    </source>
</evidence>
<reference evidence="9" key="1">
    <citation type="submission" date="2018-12" db="EMBL/GenBank/DDBJ databases">
        <authorList>
            <person name="Sun L."/>
            <person name="Chen Z."/>
        </authorList>
    </citation>
    <scope>NUCLEOTIDE SEQUENCE [LARGE SCALE GENOMIC DNA]</scope>
    <source>
        <strain evidence="9">3-2-2</strain>
    </source>
</reference>
<dbReference type="EMBL" id="QYTV02000008">
    <property type="protein sequence ID" value="RST72540.1"/>
    <property type="molecule type" value="Genomic_DNA"/>
</dbReference>
<comment type="similarity">
    <text evidence="2">Belongs to the CpsC/CapA family.</text>
</comment>
<dbReference type="InterPro" id="IPR050445">
    <property type="entry name" value="Bact_polysacc_biosynth/exp"/>
</dbReference>